<dbReference type="SUPFAM" id="SSF52833">
    <property type="entry name" value="Thioredoxin-like"/>
    <property type="match status" value="1"/>
</dbReference>
<evidence type="ECO:0000313" key="1">
    <source>
        <dbReference type="EMBL" id="MBB4025860.1"/>
    </source>
</evidence>
<keyword evidence="2" id="KW-1185">Reference proteome</keyword>
<dbReference type="RefSeq" id="WP_124317436.1">
    <property type="nucleotide sequence ID" value="NZ_AP028155.1"/>
</dbReference>
<protein>
    <recommendedName>
        <fullName evidence="3">DUF255 domain-containing protein</fullName>
    </recommendedName>
</protein>
<proteinExistence type="predicted"/>
<dbReference type="AlphaFoldDB" id="A0A7W6HW42"/>
<evidence type="ECO:0000313" key="2">
    <source>
        <dbReference type="Proteomes" id="UP000546007"/>
    </source>
</evidence>
<accession>A0A7W6HW42</accession>
<dbReference type="GeneID" id="93100375"/>
<dbReference type="Proteomes" id="UP000546007">
    <property type="component" value="Unassembled WGS sequence"/>
</dbReference>
<gene>
    <name evidence="1" type="ORF">GGR14_001644</name>
</gene>
<evidence type="ECO:0008006" key="3">
    <source>
        <dbReference type="Google" id="ProtNLM"/>
    </source>
</evidence>
<reference evidence="1 2" key="1">
    <citation type="submission" date="2020-08" db="EMBL/GenBank/DDBJ databases">
        <title>Genomic Encyclopedia of Type Strains, Phase IV (KMG-IV): sequencing the most valuable type-strain genomes for metagenomic binning, comparative biology and taxonomic classification.</title>
        <authorList>
            <person name="Goeker M."/>
        </authorList>
    </citation>
    <scope>NUCLEOTIDE SEQUENCE [LARGE SCALE GENOMIC DNA]</scope>
    <source>
        <strain evidence="1 2">DSM 105721</strain>
    </source>
</reference>
<dbReference type="OrthoDB" id="981626at2"/>
<organism evidence="1 2">
    <name type="scientific">Butyricimonas faecihominis</name>
    <dbReference type="NCBI Taxonomy" id="1472416"/>
    <lineage>
        <taxon>Bacteria</taxon>
        <taxon>Pseudomonadati</taxon>
        <taxon>Bacteroidota</taxon>
        <taxon>Bacteroidia</taxon>
        <taxon>Bacteroidales</taxon>
        <taxon>Odoribacteraceae</taxon>
        <taxon>Butyricimonas</taxon>
    </lineage>
</organism>
<dbReference type="Gene3D" id="3.40.30.10">
    <property type="entry name" value="Glutaredoxin"/>
    <property type="match status" value="1"/>
</dbReference>
<comment type="caution">
    <text evidence="1">The sequence shown here is derived from an EMBL/GenBank/DDBJ whole genome shotgun (WGS) entry which is preliminary data.</text>
</comment>
<sequence length="423" mass="48178">MKIINSILVCFLLFVGEQVNAQGIRFTEGSFSEVKALAKQENKPIMLYFKMAGGSCEQLEKDVFTNVELAEFYNEHFVCYAIDAADNNTDMFMGYEVHIVPMVILLDSKKTERYRIVHRIKPDILLRLGKAVTGEAPTLEEMFQACKLKEFDLVKAQQLLFDAPYFITMMPRDEGERWMKKLKDIYATYVEKNGAENMFNSVDFNIVRNFNKTPADKDPLVEYLVANFERCKEKVPEKYLVEYLFDAQNNLILSMARSGNKEYVKALARVTGDMKYVYSYVESKIGADTLLRYQAGGLFLLFGNKNQDAYVRLKNEYFDLLGARLSAEDLYNAINELMGATEGKLTEEAATVCAAWVDVVLGQKDISDAVRLQALIAKGDCCASVKDFGNARICYKDAYMLALQVQDKRMQQYAKQKMADLDA</sequence>
<dbReference type="InterPro" id="IPR036249">
    <property type="entry name" value="Thioredoxin-like_sf"/>
</dbReference>
<name>A0A7W6HW42_9BACT</name>
<dbReference type="EMBL" id="JACIES010000003">
    <property type="protein sequence ID" value="MBB4025860.1"/>
    <property type="molecule type" value="Genomic_DNA"/>
</dbReference>
<dbReference type="Pfam" id="PF13899">
    <property type="entry name" value="Thioredoxin_7"/>
    <property type="match status" value="1"/>
</dbReference>